<sequence length="296" mass="32798">MHILIVGGTGGVGRELVKICLSRNHTVTVGTRDSSKIETLLKFLKVGPECARIKFEVGDYTERSFWLRLREDKSRFFDGIVLSSGGVEFHSVFEATSESVQDNIRMHLNPSLFGIQHGRWELEERNETGMEPRRVSVVSVGSSDCEEGEMDGAEYVIAKHALLGLFRSSCCDMFGLENSLRIALCIPNNIETGFWDGLKKDSGMTRAPGIRIGSTPRCSCRLAHSSTPAVSPFVLSSRISRNGWGRDTTVIGGDDGVLVFGEQAEDDDEELMIEMEALSAERVARHLFELLVHDWG</sequence>
<dbReference type="InterPro" id="IPR036291">
    <property type="entry name" value="NAD(P)-bd_dom_sf"/>
</dbReference>
<comment type="similarity">
    <text evidence="1">Belongs to the short-chain dehydrogenases/reductases (SDR) family.</text>
</comment>
<reference evidence="3 4" key="1">
    <citation type="journal article" date="2022" name="bioRxiv">
        <title>Genomics of Preaxostyla Flagellates Illuminates Evolutionary Transitions and the Path Towards Mitochondrial Loss.</title>
        <authorList>
            <person name="Novak L.V.F."/>
            <person name="Treitli S.C."/>
            <person name="Pyrih J."/>
            <person name="Halakuc P."/>
            <person name="Pipaliya S.V."/>
            <person name="Vacek V."/>
            <person name="Brzon O."/>
            <person name="Soukal P."/>
            <person name="Eme L."/>
            <person name="Dacks J.B."/>
            <person name="Karnkowska A."/>
            <person name="Elias M."/>
            <person name="Hampl V."/>
        </authorList>
    </citation>
    <scope>NUCLEOTIDE SEQUENCE [LARGE SCALE GENOMIC DNA]</scope>
    <source>
        <strain evidence="3">NAU3</strain>
        <tissue evidence="3">Gut</tissue>
    </source>
</reference>
<protein>
    <submittedName>
        <fullName evidence="3">Uncharacterized protein</fullName>
    </submittedName>
</protein>
<keyword evidence="4" id="KW-1185">Reference proteome</keyword>
<dbReference type="Proteomes" id="UP001281761">
    <property type="component" value="Unassembled WGS sequence"/>
</dbReference>
<evidence type="ECO:0000256" key="2">
    <source>
        <dbReference type="ARBA" id="ARBA00023002"/>
    </source>
</evidence>
<dbReference type="InterPro" id="IPR002347">
    <property type="entry name" value="SDR_fam"/>
</dbReference>
<evidence type="ECO:0000313" key="4">
    <source>
        <dbReference type="Proteomes" id="UP001281761"/>
    </source>
</evidence>
<evidence type="ECO:0000313" key="3">
    <source>
        <dbReference type="EMBL" id="KAK2962833.1"/>
    </source>
</evidence>
<name>A0ABQ9YGF2_9EUKA</name>
<proteinExistence type="inferred from homology"/>
<dbReference type="SUPFAM" id="SSF51735">
    <property type="entry name" value="NAD(P)-binding Rossmann-fold domains"/>
    <property type="match status" value="1"/>
</dbReference>
<dbReference type="InterPro" id="IPR051122">
    <property type="entry name" value="SDR_DHRS6-like"/>
</dbReference>
<dbReference type="PANTHER" id="PTHR43477:SF1">
    <property type="entry name" value="DIHYDROANTICAPSIN 7-DEHYDROGENASE"/>
    <property type="match status" value="1"/>
</dbReference>
<organism evidence="3 4">
    <name type="scientific">Blattamonas nauphoetae</name>
    <dbReference type="NCBI Taxonomy" id="2049346"/>
    <lineage>
        <taxon>Eukaryota</taxon>
        <taxon>Metamonada</taxon>
        <taxon>Preaxostyla</taxon>
        <taxon>Oxymonadida</taxon>
        <taxon>Blattamonas</taxon>
    </lineage>
</organism>
<dbReference type="Pfam" id="PF00106">
    <property type="entry name" value="adh_short"/>
    <property type="match status" value="1"/>
</dbReference>
<evidence type="ECO:0000256" key="1">
    <source>
        <dbReference type="ARBA" id="ARBA00006484"/>
    </source>
</evidence>
<dbReference type="Gene3D" id="3.40.50.720">
    <property type="entry name" value="NAD(P)-binding Rossmann-like Domain"/>
    <property type="match status" value="1"/>
</dbReference>
<gene>
    <name evidence="3" type="ORF">BLNAU_2268</name>
</gene>
<dbReference type="EMBL" id="JARBJD010000009">
    <property type="protein sequence ID" value="KAK2962833.1"/>
    <property type="molecule type" value="Genomic_DNA"/>
</dbReference>
<keyword evidence="2" id="KW-0560">Oxidoreductase</keyword>
<accession>A0ABQ9YGF2</accession>
<dbReference type="PANTHER" id="PTHR43477">
    <property type="entry name" value="DIHYDROANTICAPSIN 7-DEHYDROGENASE"/>
    <property type="match status" value="1"/>
</dbReference>
<comment type="caution">
    <text evidence="3">The sequence shown here is derived from an EMBL/GenBank/DDBJ whole genome shotgun (WGS) entry which is preliminary data.</text>
</comment>